<accession>A0A9Q3JD61</accession>
<organism evidence="1 2">
    <name type="scientific">Austropuccinia psidii MF-1</name>
    <dbReference type="NCBI Taxonomy" id="1389203"/>
    <lineage>
        <taxon>Eukaryota</taxon>
        <taxon>Fungi</taxon>
        <taxon>Dikarya</taxon>
        <taxon>Basidiomycota</taxon>
        <taxon>Pucciniomycotina</taxon>
        <taxon>Pucciniomycetes</taxon>
        <taxon>Pucciniales</taxon>
        <taxon>Sphaerophragmiaceae</taxon>
        <taxon>Austropuccinia</taxon>
    </lineage>
</organism>
<reference evidence="1" key="1">
    <citation type="submission" date="2021-03" db="EMBL/GenBank/DDBJ databases">
        <title>Draft genome sequence of rust myrtle Austropuccinia psidii MF-1, a brazilian biotype.</title>
        <authorList>
            <person name="Quecine M.C."/>
            <person name="Pachon D.M.R."/>
            <person name="Bonatelli M.L."/>
            <person name="Correr F.H."/>
            <person name="Franceschini L.M."/>
            <person name="Leite T.F."/>
            <person name="Margarido G.R.A."/>
            <person name="Almeida C.A."/>
            <person name="Ferrarezi J.A."/>
            <person name="Labate C.A."/>
        </authorList>
    </citation>
    <scope>NUCLEOTIDE SEQUENCE</scope>
    <source>
        <strain evidence="1">MF-1</strain>
    </source>
</reference>
<name>A0A9Q3JD61_9BASI</name>
<sequence length="131" mass="14443">MSKIGDWGERAYIHVYRRGLESSLLDQLASQPGNFDSLKELIDITLELDTSNDFATAVKSVSLVGELKTPSLPPSVHIPSIIPSQALLQSRDEVFKEIKDVGEDAAISSLHLFQGNMDLPHLSFHASLEEQ</sequence>
<dbReference type="EMBL" id="AVOT02068437">
    <property type="protein sequence ID" value="MBW0559674.1"/>
    <property type="molecule type" value="Genomic_DNA"/>
</dbReference>
<proteinExistence type="predicted"/>
<dbReference type="Proteomes" id="UP000765509">
    <property type="component" value="Unassembled WGS sequence"/>
</dbReference>
<dbReference type="AlphaFoldDB" id="A0A9Q3JD61"/>
<evidence type="ECO:0000313" key="2">
    <source>
        <dbReference type="Proteomes" id="UP000765509"/>
    </source>
</evidence>
<evidence type="ECO:0000313" key="1">
    <source>
        <dbReference type="EMBL" id="MBW0559674.1"/>
    </source>
</evidence>
<comment type="caution">
    <text evidence="1">The sequence shown here is derived from an EMBL/GenBank/DDBJ whole genome shotgun (WGS) entry which is preliminary data.</text>
</comment>
<protein>
    <submittedName>
        <fullName evidence="1">Uncharacterized protein</fullName>
    </submittedName>
</protein>
<gene>
    <name evidence="1" type="ORF">O181_099389</name>
</gene>
<keyword evidence="2" id="KW-1185">Reference proteome</keyword>